<dbReference type="EMBL" id="CP017754">
    <property type="protein sequence ID" value="AOZ05379.1"/>
    <property type="molecule type" value="Genomic_DNA"/>
</dbReference>
<keyword evidence="4" id="KW-1185">Reference proteome</keyword>
<feature type="transmembrane region" description="Helical" evidence="1">
    <location>
        <begin position="78"/>
        <end position="100"/>
    </location>
</feature>
<dbReference type="RefSeq" id="WP_071011490.1">
    <property type="nucleotide sequence ID" value="NZ_CP017754.1"/>
</dbReference>
<protein>
    <recommendedName>
        <fullName evidence="2">Acyltransferase 3 domain-containing protein</fullName>
    </recommendedName>
</protein>
<evidence type="ECO:0000259" key="2">
    <source>
        <dbReference type="Pfam" id="PF01757"/>
    </source>
</evidence>
<evidence type="ECO:0000313" key="4">
    <source>
        <dbReference type="Proteomes" id="UP000177515"/>
    </source>
</evidence>
<keyword evidence="1" id="KW-0812">Transmembrane</keyword>
<keyword evidence="1" id="KW-1133">Transmembrane helix</keyword>
<organism evidence="3 4">
    <name type="scientific">Cupriavidus malaysiensis</name>
    <dbReference type="NCBI Taxonomy" id="367825"/>
    <lineage>
        <taxon>Bacteria</taxon>
        <taxon>Pseudomonadati</taxon>
        <taxon>Pseudomonadota</taxon>
        <taxon>Betaproteobacteria</taxon>
        <taxon>Burkholderiales</taxon>
        <taxon>Burkholderiaceae</taxon>
        <taxon>Cupriavidus</taxon>
    </lineage>
</organism>
<feature type="transmembrane region" description="Helical" evidence="1">
    <location>
        <begin position="6"/>
        <end position="26"/>
    </location>
</feature>
<keyword evidence="1" id="KW-0472">Membrane</keyword>
<feature type="transmembrane region" description="Helical" evidence="1">
    <location>
        <begin position="313"/>
        <end position="336"/>
    </location>
</feature>
<feature type="transmembrane region" description="Helical" evidence="1">
    <location>
        <begin position="38"/>
        <end position="58"/>
    </location>
</feature>
<name>A0ABN4TGS7_9BURK</name>
<dbReference type="PANTHER" id="PTHR23028">
    <property type="entry name" value="ACETYLTRANSFERASE"/>
    <property type="match status" value="1"/>
</dbReference>
<evidence type="ECO:0000256" key="1">
    <source>
        <dbReference type="SAM" id="Phobius"/>
    </source>
</evidence>
<dbReference type="Proteomes" id="UP000177515">
    <property type="component" value="Chromosome 1"/>
</dbReference>
<feature type="transmembrane region" description="Helical" evidence="1">
    <location>
        <begin position="249"/>
        <end position="267"/>
    </location>
</feature>
<feature type="transmembrane region" description="Helical" evidence="1">
    <location>
        <begin position="201"/>
        <end position="219"/>
    </location>
</feature>
<feature type="transmembrane region" description="Helical" evidence="1">
    <location>
        <begin position="174"/>
        <end position="195"/>
    </location>
</feature>
<evidence type="ECO:0000313" key="3">
    <source>
        <dbReference type="EMBL" id="AOZ05379.1"/>
    </source>
</evidence>
<gene>
    <name evidence="3" type="ORF">BKK80_05840</name>
</gene>
<dbReference type="Pfam" id="PF01757">
    <property type="entry name" value="Acyl_transf_3"/>
    <property type="match status" value="1"/>
</dbReference>
<feature type="transmembrane region" description="Helical" evidence="1">
    <location>
        <begin position="142"/>
        <end position="162"/>
    </location>
</feature>
<proteinExistence type="predicted"/>
<feature type="transmembrane region" description="Helical" evidence="1">
    <location>
        <begin position="274"/>
        <end position="293"/>
    </location>
</feature>
<feature type="transmembrane region" description="Helical" evidence="1">
    <location>
        <begin position="226"/>
        <end position="243"/>
    </location>
</feature>
<reference evidence="3 4" key="1">
    <citation type="submission" date="2016-10" db="EMBL/GenBank/DDBJ databases">
        <title>Complete genome sequences of three Cupriavidus strains isolated from various Malaysian environments.</title>
        <authorList>
            <person name="Abdullah A.A.-A."/>
            <person name="Shafie N.A.H."/>
            <person name="Lau N.S."/>
        </authorList>
    </citation>
    <scope>NUCLEOTIDE SEQUENCE [LARGE SCALE GENOMIC DNA]</scope>
    <source>
        <strain evidence="3 4">USMAA1020</strain>
    </source>
</reference>
<accession>A0ABN4TGS7</accession>
<dbReference type="InterPro" id="IPR050879">
    <property type="entry name" value="Acyltransferase_3"/>
</dbReference>
<sequence>MSSKHAFVTLDALRGIAALGVAVTHMPRVFDGVTVPNAHLAVDFFFQLSGFVIAFAYLKKIEEGMSLGTFVRARVNRLYPIFLVGILLGVAVAVAALAFGGAGMSVSWSGRAFGCAVLPNLLMLPAFGCGVDNLIFPFNPPMWSVFHEFLVNIAFFLLIPLLRFRLLVLCLPPFLYLLLAPFVLGSGGFDFGFGWGDFLPGFLRTAASFLVGVNIFLAADRRMSSSNLVGVLLAVVTGAALYASHTGLIYESVMVVVVFPLVVWFGARYNPSHAGLAWLFVKLGSISYVLYAIHKPTYQLLYGALLKFAPSLIGRAGMALGVAMLAGIVLLSWWLARYYEPAARALLGKVGAARRAAPASAE</sequence>
<dbReference type="PANTHER" id="PTHR23028:SF134">
    <property type="entry name" value="PUTATIVE (AFU_ORTHOLOGUE AFUA_4G08520)-RELATED"/>
    <property type="match status" value="1"/>
</dbReference>
<dbReference type="InterPro" id="IPR002656">
    <property type="entry name" value="Acyl_transf_3_dom"/>
</dbReference>
<feature type="domain" description="Acyltransferase 3" evidence="2">
    <location>
        <begin position="10"/>
        <end position="337"/>
    </location>
</feature>